<dbReference type="Proteomes" id="UP000037460">
    <property type="component" value="Unassembled WGS sequence"/>
</dbReference>
<evidence type="ECO:0000313" key="4">
    <source>
        <dbReference type="EMBL" id="KOO24249.1"/>
    </source>
</evidence>
<reference evidence="5" key="1">
    <citation type="journal article" date="2015" name="PLoS Genet.">
        <title>Genome Sequence and Transcriptome Analyses of Chrysochromulina tobin: Metabolic Tools for Enhanced Algal Fitness in the Prominent Order Prymnesiales (Haptophyceae).</title>
        <authorList>
            <person name="Hovde B.T."/>
            <person name="Deodato C.R."/>
            <person name="Hunsperger H.M."/>
            <person name="Ryken S.A."/>
            <person name="Yost W."/>
            <person name="Jha R.K."/>
            <person name="Patterson J."/>
            <person name="Monnat R.J. Jr."/>
            <person name="Barlow S.B."/>
            <person name="Starkenburg S.R."/>
            <person name="Cattolico R.A."/>
        </authorList>
    </citation>
    <scope>NUCLEOTIDE SEQUENCE</scope>
    <source>
        <strain evidence="5">CCMP291</strain>
    </source>
</reference>
<dbReference type="GO" id="GO:0005737">
    <property type="term" value="C:cytoplasm"/>
    <property type="evidence" value="ECO:0007669"/>
    <property type="project" value="TreeGrafter"/>
</dbReference>
<dbReference type="Pfam" id="PF22784">
    <property type="entry name" value="PTP-SAK"/>
    <property type="match status" value="1"/>
</dbReference>
<dbReference type="GO" id="GO:0006646">
    <property type="term" value="P:phosphatidylethanolamine biosynthetic process"/>
    <property type="evidence" value="ECO:0007669"/>
    <property type="project" value="TreeGrafter"/>
</dbReference>
<dbReference type="GO" id="GO:0004305">
    <property type="term" value="F:ethanolamine kinase activity"/>
    <property type="evidence" value="ECO:0007669"/>
    <property type="project" value="TreeGrafter"/>
</dbReference>
<comment type="caution">
    <text evidence="4">The sequence shown here is derived from an EMBL/GenBank/DDBJ whole genome shotgun (WGS) entry which is preliminary data.</text>
</comment>
<dbReference type="Gene3D" id="3.90.1200.10">
    <property type="match status" value="1"/>
</dbReference>
<sequence length="573" mass="61835">MAAPHADTHWKDKAGAAAIPGFPTANWLIGGTLVHAGYPGASDPSLGLSIRDAVLEAGVSHIVCLQPYEELPSLPPYLGTLPPGELRHAQPLGVSTRNPDADATTHVPISWQHFPIPDYGVVADDEQLRGLLEESLARIAAGGVLLVHCMGGHGRSGIVCACLVGALLDLSADAAIELVQHAHDMRADVFARGHKSPETAEQHEQVVRLLGGSPRGGGKGHFCRASSRIAGGLNNLYGTGEGNAKLTNRERERRLMDHLAAVAPDGALCKRLLYALPGGHGHVEEWIDGHPLRFSQMMQAPYRGLIAALMGRLHACPLLPADADVAVDDADKARLWTEMEGDGPRWTEMDKARLWTEMEAWAAALPGDWTEIGRRLDGDWGPHVPPSLPVRKALMAEVQWVSQEGVVAPTKSTIIHKDVHALNLLQLPAAAGGSLRLIDAEFADVGPSAFDVANFFLECAFVEEDGSWDWEREPTESDRRDFARAYVRAHLPGISDAEVEVESEALVAEWARGWGLVAHLWNILWALTTALAEADAGGGGGPDDFDYLGYAVGRWQRYLLEKETLIASTRELA</sequence>
<proteinExistence type="inferred from homology"/>
<dbReference type="InterPro" id="IPR011009">
    <property type="entry name" value="Kinase-like_dom_sf"/>
</dbReference>
<evidence type="ECO:0000256" key="2">
    <source>
        <dbReference type="ARBA" id="ARBA00038211"/>
    </source>
</evidence>
<dbReference type="InterPro" id="IPR029021">
    <property type="entry name" value="Prot-tyrosine_phosphatase-like"/>
</dbReference>
<dbReference type="EMBL" id="JWZX01003112">
    <property type="protein sequence ID" value="KOO24249.1"/>
    <property type="molecule type" value="Genomic_DNA"/>
</dbReference>
<dbReference type="GO" id="GO:0004103">
    <property type="term" value="F:choline kinase activity"/>
    <property type="evidence" value="ECO:0007669"/>
    <property type="project" value="TreeGrafter"/>
</dbReference>
<name>A0A0M0JCE3_9EUKA</name>
<dbReference type="AlphaFoldDB" id="A0A0M0JCE3"/>
<evidence type="ECO:0000256" key="1">
    <source>
        <dbReference type="ARBA" id="ARBA00022801"/>
    </source>
</evidence>
<keyword evidence="1" id="KW-0378">Hydrolase</keyword>
<dbReference type="InterPro" id="IPR057023">
    <property type="entry name" value="PTP-SAK"/>
</dbReference>
<feature type="domain" description="Tyrosine specific protein phosphatases" evidence="3">
    <location>
        <begin position="126"/>
        <end position="180"/>
    </location>
</feature>
<dbReference type="SUPFAM" id="SSF52799">
    <property type="entry name" value="(Phosphotyrosine protein) phosphatases II"/>
    <property type="match status" value="1"/>
</dbReference>
<dbReference type="PROSITE" id="PS50056">
    <property type="entry name" value="TYR_PHOSPHATASE_2"/>
    <property type="match status" value="1"/>
</dbReference>
<dbReference type="SUPFAM" id="SSF56112">
    <property type="entry name" value="Protein kinase-like (PK-like)"/>
    <property type="match status" value="1"/>
</dbReference>
<dbReference type="Gene3D" id="3.90.190.10">
    <property type="entry name" value="Protein tyrosine phosphatase superfamily"/>
    <property type="match status" value="1"/>
</dbReference>
<keyword evidence="5" id="KW-1185">Reference proteome</keyword>
<gene>
    <name evidence="4" type="ORF">Ctob_001249</name>
</gene>
<dbReference type="PROSITE" id="PS00383">
    <property type="entry name" value="TYR_PHOSPHATASE_1"/>
    <property type="match status" value="1"/>
</dbReference>
<dbReference type="Pfam" id="PF01633">
    <property type="entry name" value="Choline_kinase"/>
    <property type="match status" value="1"/>
</dbReference>
<accession>A0A0M0JCE3</accession>
<evidence type="ECO:0000313" key="5">
    <source>
        <dbReference type="Proteomes" id="UP000037460"/>
    </source>
</evidence>
<dbReference type="PANTHER" id="PTHR22603">
    <property type="entry name" value="CHOLINE/ETHANOALAMINE KINASE"/>
    <property type="match status" value="1"/>
</dbReference>
<comment type="similarity">
    <text evidence="2">Belongs to the choline/ethanolamine kinase family.</text>
</comment>
<dbReference type="PANTHER" id="PTHR22603:SF93">
    <property type="entry name" value="RE24176P"/>
    <property type="match status" value="1"/>
</dbReference>
<evidence type="ECO:0000259" key="3">
    <source>
        <dbReference type="PROSITE" id="PS50056"/>
    </source>
</evidence>
<dbReference type="InterPro" id="IPR016130">
    <property type="entry name" value="Tyr_Pase_AS"/>
</dbReference>
<organism evidence="4 5">
    <name type="scientific">Chrysochromulina tobinii</name>
    <dbReference type="NCBI Taxonomy" id="1460289"/>
    <lineage>
        <taxon>Eukaryota</taxon>
        <taxon>Haptista</taxon>
        <taxon>Haptophyta</taxon>
        <taxon>Prymnesiophyceae</taxon>
        <taxon>Prymnesiales</taxon>
        <taxon>Chrysochromulinaceae</taxon>
        <taxon>Chrysochromulina</taxon>
    </lineage>
</organism>
<protein>
    <recommendedName>
        <fullName evidence="3">Tyrosine specific protein phosphatases domain-containing protein</fullName>
    </recommendedName>
</protein>
<dbReference type="OrthoDB" id="2017893at2759"/>
<dbReference type="GO" id="GO:0016791">
    <property type="term" value="F:phosphatase activity"/>
    <property type="evidence" value="ECO:0007669"/>
    <property type="project" value="UniProtKB-ARBA"/>
</dbReference>
<dbReference type="InterPro" id="IPR000387">
    <property type="entry name" value="Tyr_Pase_dom"/>
</dbReference>